<dbReference type="InterPro" id="IPR053201">
    <property type="entry name" value="Flavunoidine_N-MTase"/>
</dbReference>
<organism evidence="3 4">
    <name type="scientific">Stakelama sediminis</name>
    <dbReference type="NCBI Taxonomy" id="463200"/>
    <lineage>
        <taxon>Bacteria</taxon>
        <taxon>Pseudomonadati</taxon>
        <taxon>Pseudomonadota</taxon>
        <taxon>Alphaproteobacteria</taxon>
        <taxon>Sphingomonadales</taxon>
        <taxon>Sphingomonadaceae</taxon>
        <taxon>Stakelama</taxon>
    </lineage>
</organism>
<dbReference type="AlphaFoldDB" id="A0A840Z3R9"/>
<protein>
    <recommendedName>
        <fullName evidence="2">SET domain-containing protein</fullName>
    </recommendedName>
</protein>
<feature type="transmembrane region" description="Helical" evidence="1">
    <location>
        <begin position="171"/>
        <end position="193"/>
    </location>
</feature>
<evidence type="ECO:0000256" key="1">
    <source>
        <dbReference type="SAM" id="Phobius"/>
    </source>
</evidence>
<feature type="transmembrane region" description="Helical" evidence="1">
    <location>
        <begin position="92"/>
        <end position="109"/>
    </location>
</feature>
<dbReference type="InterPro" id="IPR046341">
    <property type="entry name" value="SET_dom_sf"/>
</dbReference>
<feature type="transmembrane region" description="Helical" evidence="1">
    <location>
        <begin position="6"/>
        <end position="26"/>
    </location>
</feature>
<dbReference type="Pfam" id="PF00856">
    <property type="entry name" value="SET"/>
    <property type="match status" value="1"/>
</dbReference>
<dbReference type="RefSeq" id="WP_343043208.1">
    <property type="nucleotide sequence ID" value="NZ_BAABIF010000028.1"/>
</dbReference>
<evidence type="ECO:0000259" key="2">
    <source>
        <dbReference type="PROSITE" id="PS50280"/>
    </source>
</evidence>
<feature type="domain" description="SET" evidence="2">
    <location>
        <begin position="208"/>
        <end position="312"/>
    </location>
</feature>
<dbReference type="InterPro" id="IPR001214">
    <property type="entry name" value="SET_dom"/>
</dbReference>
<dbReference type="SUPFAM" id="SSF82199">
    <property type="entry name" value="SET domain"/>
    <property type="match status" value="1"/>
</dbReference>
<feature type="transmembrane region" description="Helical" evidence="1">
    <location>
        <begin position="146"/>
        <end position="165"/>
    </location>
</feature>
<dbReference type="Gene3D" id="2.170.270.10">
    <property type="entry name" value="SET domain"/>
    <property type="match status" value="1"/>
</dbReference>
<keyword evidence="4" id="KW-1185">Reference proteome</keyword>
<dbReference type="PANTHER" id="PTHR12350:SF19">
    <property type="entry name" value="SET DOMAIN-CONTAINING PROTEIN"/>
    <property type="match status" value="1"/>
</dbReference>
<dbReference type="PANTHER" id="PTHR12350">
    <property type="entry name" value="HISTONE-LYSINE N-METHYLTRANSFERASE-RELATED"/>
    <property type="match status" value="1"/>
</dbReference>
<name>A0A840Z3R9_9SPHN</name>
<proteinExistence type="predicted"/>
<sequence>MAGVGVWFAIAIACHFGAYCAYLLGLRRDMVQPNRASWLIWSFATTVEAVTYVALNPGTPQGMVFLMSAGFCILVTLGLWRQSQWSAPSATELFCIVACLGAIGLWLVFRNTFWAHMLVVAAVPVSFWPTWQSAMEDRTRETSPAWGWWTIGDLATLLVALRASRHDIADLAYIVVEISCHAGVWLMIGLATINPWRSLRRGGMDTGWRFRVGDTHLGKAVFATHRFAEGAILMPFTGRRFHADRVPSLMRGQQDRFVQVGAQEYMGPSGGYDDLVNHSCDPNAGLRFTDKGVLLIALRDIAAGDEITWDYSTTLAENNWHMICQCRSEQCRRVIGNFSTLSPERQEWFRRRNLVAPHLRRRDSVTRIEGDTAAGQ</sequence>
<comment type="caution">
    <text evidence="3">The sequence shown here is derived from an EMBL/GenBank/DDBJ whole genome shotgun (WGS) entry which is preliminary data.</text>
</comment>
<feature type="transmembrane region" description="Helical" evidence="1">
    <location>
        <begin position="38"/>
        <end position="55"/>
    </location>
</feature>
<keyword evidence="1" id="KW-0812">Transmembrane</keyword>
<gene>
    <name evidence="3" type="ORF">FHR23_003245</name>
</gene>
<accession>A0A840Z3R9</accession>
<keyword evidence="1" id="KW-0472">Membrane</keyword>
<evidence type="ECO:0000313" key="4">
    <source>
        <dbReference type="Proteomes" id="UP000554342"/>
    </source>
</evidence>
<dbReference type="PROSITE" id="PS50280">
    <property type="entry name" value="SET"/>
    <property type="match status" value="1"/>
</dbReference>
<keyword evidence="1" id="KW-1133">Transmembrane helix</keyword>
<feature type="transmembrane region" description="Helical" evidence="1">
    <location>
        <begin position="61"/>
        <end position="80"/>
    </location>
</feature>
<dbReference type="Proteomes" id="UP000554342">
    <property type="component" value="Unassembled WGS sequence"/>
</dbReference>
<dbReference type="EMBL" id="JACIJI010000011">
    <property type="protein sequence ID" value="MBB5720282.1"/>
    <property type="molecule type" value="Genomic_DNA"/>
</dbReference>
<reference evidence="3 4" key="1">
    <citation type="submission" date="2020-08" db="EMBL/GenBank/DDBJ databases">
        <title>Genomic Encyclopedia of Type Strains, Phase IV (KMG-IV): sequencing the most valuable type-strain genomes for metagenomic binning, comparative biology and taxonomic classification.</title>
        <authorList>
            <person name="Goeker M."/>
        </authorList>
    </citation>
    <scope>NUCLEOTIDE SEQUENCE [LARGE SCALE GENOMIC DNA]</scope>
    <source>
        <strain evidence="3 4">DSM 27203</strain>
    </source>
</reference>
<dbReference type="SMART" id="SM00317">
    <property type="entry name" value="SET"/>
    <property type="match status" value="1"/>
</dbReference>
<evidence type="ECO:0000313" key="3">
    <source>
        <dbReference type="EMBL" id="MBB5720282.1"/>
    </source>
</evidence>